<feature type="transmembrane region" description="Helical" evidence="2">
    <location>
        <begin position="49"/>
        <end position="69"/>
    </location>
</feature>
<comment type="caution">
    <text evidence="3">The sequence shown here is derived from an EMBL/GenBank/DDBJ whole genome shotgun (WGS) entry which is preliminary data.</text>
</comment>
<proteinExistence type="predicted"/>
<sequence length="164" mass="17869">MTKPSSAPDADVPQAGSANPQLSPPSATEPALASVHQARQIALNPCYRVAAFVSLLLLFLLCIAWELFLDPLMPGGSVYVLKALPLLFPLYGVYKGNLYTLQWSSMLVLLYFTEGVVRWYSDISTTSSMLGAVETVLSLVFFLAAILYVRPAKQAAKRSKKQGK</sequence>
<keyword evidence="2" id="KW-0472">Membrane</keyword>
<evidence type="ECO:0000313" key="3">
    <source>
        <dbReference type="EMBL" id="HBP28479.1"/>
    </source>
</evidence>
<evidence type="ECO:0000313" key="4">
    <source>
        <dbReference type="Proteomes" id="UP000264036"/>
    </source>
</evidence>
<feature type="transmembrane region" description="Helical" evidence="2">
    <location>
        <begin position="75"/>
        <end position="94"/>
    </location>
</feature>
<evidence type="ECO:0000256" key="1">
    <source>
        <dbReference type="SAM" id="MobiDB-lite"/>
    </source>
</evidence>
<name>A0A356LCC8_9BURK</name>
<dbReference type="AlphaFoldDB" id="A0A356LCC8"/>
<keyword evidence="2" id="KW-0812">Transmembrane</keyword>
<feature type="transmembrane region" description="Helical" evidence="2">
    <location>
        <begin position="127"/>
        <end position="149"/>
    </location>
</feature>
<keyword evidence="2" id="KW-1133">Transmembrane helix</keyword>
<feature type="transmembrane region" description="Helical" evidence="2">
    <location>
        <begin position="101"/>
        <end position="121"/>
    </location>
</feature>
<organism evidence="3 4">
    <name type="scientific">Advenella kashmirensis</name>
    <dbReference type="NCBI Taxonomy" id="310575"/>
    <lineage>
        <taxon>Bacteria</taxon>
        <taxon>Pseudomonadati</taxon>
        <taxon>Pseudomonadota</taxon>
        <taxon>Betaproteobacteria</taxon>
        <taxon>Burkholderiales</taxon>
        <taxon>Alcaligenaceae</taxon>
    </lineage>
</organism>
<reference evidence="3 4" key="1">
    <citation type="journal article" date="2018" name="Nat. Biotechnol.">
        <title>A standardized bacterial taxonomy based on genome phylogeny substantially revises the tree of life.</title>
        <authorList>
            <person name="Parks D.H."/>
            <person name="Chuvochina M."/>
            <person name="Waite D.W."/>
            <person name="Rinke C."/>
            <person name="Skarshewski A."/>
            <person name="Chaumeil P.A."/>
            <person name="Hugenholtz P."/>
        </authorList>
    </citation>
    <scope>NUCLEOTIDE SEQUENCE [LARGE SCALE GENOMIC DNA]</scope>
    <source>
        <strain evidence="3">UBA10707</strain>
    </source>
</reference>
<feature type="compositionally biased region" description="Polar residues" evidence="1">
    <location>
        <begin position="16"/>
        <end position="26"/>
    </location>
</feature>
<dbReference type="Proteomes" id="UP000264036">
    <property type="component" value="Unassembled WGS sequence"/>
</dbReference>
<dbReference type="InterPro" id="IPR018643">
    <property type="entry name" value="DUF2069_membrane"/>
</dbReference>
<gene>
    <name evidence="3" type="ORF">DD666_03565</name>
</gene>
<feature type="region of interest" description="Disordered" evidence="1">
    <location>
        <begin position="1"/>
        <end position="28"/>
    </location>
</feature>
<evidence type="ECO:0000256" key="2">
    <source>
        <dbReference type="SAM" id="Phobius"/>
    </source>
</evidence>
<protein>
    <submittedName>
        <fullName evidence="3">DUF2069 domain-containing protein</fullName>
    </submittedName>
</protein>
<dbReference type="EMBL" id="DOEK01000005">
    <property type="protein sequence ID" value="HBP28479.1"/>
    <property type="molecule type" value="Genomic_DNA"/>
</dbReference>
<dbReference type="Pfam" id="PF09842">
    <property type="entry name" value="DUF2069"/>
    <property type="match status" value="1"/>
</dbReference>
<accession>A0A356LCC8</accession>